<evidence type="ECO:0000313" key="3">
    <source>
        <dbReference type="Proteomes" id="UP001189429"/>
    </source>
</evidence>
<accession>A0ABN9XZT7</accession>
<organism evidence="2 3">
    <name type="scientific">Prorocentrum cordatum</name>
    <dbReference type="NCBI Taxonomy" id="2364126"/>
    <lineage>
        <taxon>Eukaryota</taxon>
        <taxon>Sar</taxon>
        <taxon>Alveolata</taxon>
        <taxon>Dinophyceae</taxon>
        <taxon>Prorocentrales</taxon>
        <taxon>Prorocentraceae</taxon>
        <taxon>Prorocentrum</taxon>
    </lineage>
</organism>
<evidence type="ECO:0000256" key="1">
    <source>
        <dbReference type="SAM" id="MobiDB-lite"/>
    </source>
</evidence>
<feature type="region of interest" description="Disordered" evidence="1">
    <location>
        <begin position="17"/>
        <end position="79"/>
    </location>
</feature>
<dbReference type="EMBL" id="CAUYUJ010021389">
    <property type="protein sequence ID" value="CAK0904336.1"/>
    <property type="molecule type" value="Genomic_DNA"/>
</dbReference>
<gene>
    <name evidence="2" type="ORF">PCOR1329_LOCUS80386</name>
</gene>
<comment type="caution">
    <text evidence="2">The sequence shown here is derived from an EMBL/GenBank/DDBJ whole genome shotgun (WGS) entry which is preliminary data.</text>
</comment>
<keyword evidence="3" id="KW-1185">Reference proteome</keyword>
<name>A0ABN9XZT7_9DINO</name>
<proteinExistence type="predicted"/>
<reference evidence="2" key="1">
    <citation type="submission" date="2023-10" db="EMBL/GenBank/DDBJ databases">
        <authorList>
            <person name="Chen Y."/>
            <person name="Shah S."/>
            <person name="Dougan E. K."/>
            <person name="Thang M."/>
            <person name="Chan C."/>
        </authorList>
    </citation>
    <scope>NUCLEOTIDE SEQUENCE [LARGE SCALE GENOMIC DNA]</scope>
</reference>
<protein>
    <submittedName>
        <fullName evidence="2">Uncharacterized protein</fullName>
    </submittedName>
</protein>
<sequence length="79" mass="8393">MVLGRLARQFWTEGAGTQYSVQKRRHSTRLQDAPPWLRDPEALGAGGAASEDPALDGDLAHLDGYLGPPPCSGTSTETS</sequence>
<dbReference type="Proteomes" id="UP001189429">
    <property type="component" value="Unassembled WGS sequence"/>
</dbReference>
<evidence type="ECO:0000313" key="2">
    <source>
        <dbReference type="EMBL" id="CAK0904336.1"/>
    </source>
</evidence>